<dbReference type="InterPro" id="IPR000014">
    <property type="entry name" value="PAS"/>
</dbReference>
<dbReference type="PANTHER" id="PTHR43304:SF1">
    <property type="entry name" value="PAC DOMAIN-CONTAINING PROTEIN"/>
    <property type="match status" value="1"/>
</dbReference>
<feature type="domain" description="Histidine kinase" evidence="6">
    <location>
        <begin position="410"/>
        <end position="623"/>
    </location>
</feature>
<name>A0ABS5IDV5_9PROT</name>
<dbReference type="CDD" id="cd00130">
    <property type="entry name" value="PAS"/>
    <property type="match status" value="1"/>
</dbReference>
<evidence type="ECO:0000313" key="8">
    <source>
        <dbReference type="EMBL" id="MBR9971883.1"/>
    </source>
</evidence>
<evidence type="ECO:0000256" key="3">
    <source>
        <dbReference type="ARBA" id="ARBA00022553"/>
    </source>
</evidence>
<dbReference type="Pfam" id="PF00989">
    <property type="entry name" value="PAS"/>
    <property type="match status" value="1"/>
</dbReference>
<reference evidence="8 9" key="1">
    <citation type="submission" date="2021-04" db="EMBL/GenBank/DDBJ databases">
        <title>Magnetospirillum sulfuroxidans sp. nov., a facultative chemolithoautotrophic sulfur-oxidizing alphaproteobacterium isolated from freshwater sediment and proposals for Paramagetospirillum gen. nov., and Magnetospirillaceae fam. nov.</title>
        <authorList>
            <person name="Koziaeva V."/>
            <person name="Geelhoed J.S."/>
            <person name="Sorokin D.Y."/>
            <person name="Grouzdev D.S."/>
        </authorList>
    </citation>
    <scope>NUCLEOTIDE SEQUENCE [LARGE SCALE GENOMIC DNA]</scope>
    <source>
        <strain evidence="8 9">J10</strain>
    </source>
</reference>
<proteinExistence type="predicted"/>
<dbReference type="Gene3D" id="1.10.287.130">
    <property type="match status" value="1"/>
</dbReference>
<dbReference type="InterPro" id="IPR003661">
    <property type="entry name" value="HisK_dim/P_dom"/>
</dbReference>
<dbReference type="EC" id="2.7.13.3" evidence="2"/>
<keyword evidence="3" id="KW-0597">Phosphoprotein</keyword>
<dbReference type="Pfam" id="PF02518">
    <property type="entry name" value="HATPase_c"/>
    <property type="match status" value="1"/>
</dbReference>
<evidence type="ECO:0000259" key="6">
    <source>
        <dbReference type="PROSITE" id="PS50109"/>
    </source>
</evidence>
<dbReference type="Pfam" id="PF11845">
    <property type="entry name" value="Tll0287-like"/>
    <property type="match status" value="1"/>
</dbReference>
<dbReference type="InterPro" id="IPR013767">
    <property type="entry name" value="PAS_fold"/>
</dbReference>
<evidence type="ECO:0000256" key="5">
    <source>
        <dbReference type="ARBA" id="ARBA00022777"/>
    </source>
</evidence>
<keyword evidence="9" id="KW-1185">Reference proteome</keyword>
<organism evidence="8 9">
    <name type="scientific">Magnetospirillum sulfuroxidans</name>
    <dbReference type="NCBI Taxonomy" id="611300"/>
    <lineage>
        <taxon>Bacteria</taxon>
        <taxon>Pseudomonadati</taxon>
        <taxon>Pseudomonadota</taxon>
        <taxon>Alphaproteobacteria</taxon>
        <taxon>Rhodospirillales</taxon>
        <taxon>Rhodospirillaceae</taxon>
        <taxon>Magnetospirillum</taxon>
    </lineage>
</organism>
<dbReference type="InterPro" id="IPR004358">
    <property type="entry name" value="Sig_transdc_His_kin-like_C"/>
</dbReference>
<dbReference type="CDD" id="cd00082">
    <property type="entry name" value="HisKA"/>
    <property type="match status" value="1"/>
</dbReference>
<dbReference type="InterPro" id="IPR005467">
    <property type="entry name" value="His_kinase_dom"/>
</dbReference>
<evidence type="ECO:0000256" key="2">
    <source>
        <dbReference type="ARBA" id="ARBA00012438"/>
    </source>
</evidence>
<dbReference type="InterPro" id="IPR035965">
    <property type="entry name" value="PAS-like_dom_sf"/>
</dbReference>
<dbReference type="Gene3D" id="3.30.450.20">
    <property type="entry name" value="PAS domain"/>
    <property type="match status" value="1"/>
</dbReference>
<accession>A0ABS5IDV5</accession>
<dbReference type="Pfam" id="PF00512">
    <property type="entry name" value="HisKA"/>
    <property type="match status" value="1"/>
</dbReference>
<dbReference type="SMART" id="SM00091">
    <property type="entry name" value="PAS"/>
    <property type="match status" value="1"/>
</dbReference>
<dbReference type="PROSITE" id="PS50112">
    <property type="entry name" value="PAS"/>
    <property type="match status" value="1"/>
</dbReference>
<feature type="domain" description="PAS" evidence="7">
    <location>
        <begin position="269"/>
        <end position="315"/>
    </location>
</feature>
<dbReference type="SMART" id="SM00387">
    <property type="entry name" value="HATPase_c"/>
    <property type="match status" value="1"/>
</dbReference>
<dbReference type="NCBIfam" id="TIGR00229">
    <property type="entry name" value="sensory_box"/>
    <property type="match status" value="1"/>
</dbReference>
<dbReference type="SUPFAM" id="SSF55874">
    <property type="entry name" value="ATPase domain of HSP90 chaperone/DNA topoisomerase II/histidine kinase"/>
    <property type="match status" value="1"/>
</dbReference>
<dbReference type="InterPro" id="IPR052162">
    <property type="entry name" value="Sensor_kinase/Photoreceptor"/>
</dbReference>
<keyword evidence="5" id="KW-0418">Kinase</keyword>
<dbReference type="InterPro" id="IPR003594">
    <property type="entry name" value="HATPase_dom"/>
</dbReference>
<dbReference type="InterPro" id="IPR021796">
    <property type="entry name" value="Tll0287-like_dom"/>
</dbReference>
<dbReference type="SUPFAM" id="SSF55785">
    <property type="entry name" value="PYP-like sensor domain (PAS domain)"/>
    <property type="match status" value="1"/>
</dbReference>
<dbReference type="PROSITE" id="PS50109">
    <property type="entry name" value="HIS_KIN"/>
    <property type="match status" value="1"/>
</dbReference>
<sequence length="623" mass="69012">MHKAFADKTSKRFTQLRHLVVAAVVGWSLLVGGSLSWNLLNEIRQAQELATREARVHFNKDLAFRRWATLHGGVYVPVDERTQPSPWLSHIPDRDVVTDGGVHLTLMNPAFMLRQVMEEYAADYGVHGRITSLLPLNPANSPDGWEQGVLERFARHETDEVTELVKVDGQPQIRLMRAMVTEIGCLKCHAHQGYEVGDVRGGIGVAVPLAGYLALQRHATIAQSITHAVIWLVGIGGIGFGANRSRRRILEEIKDEGRLHELSHQNQMILNSVGEGIVGIDAQCRIIFFSPSASHILGWPADEILGHKFHELIEPGSHVEGQPCPGVNTCCPTLISGQGRQSAGELLRRKDAPALPVEVQSAPVVEDGVVKGAVLVFHDISERQDSERRRHELLERLERSNRDLQDFAYVVSHDLQEPLRMVSSYLGLVRRRYDEKLDDDGREFIEFAVDGAKRMSRMIADLVDFSRVETRGATFVPVDMNKVVADAQANLALAIEEAGATVAVPADLPAALGDREQLVRLLQNLIGNAVKFRAPERPALITIGGRVRDDGRREYWVTDNGIGIAPEYHQRIFMIFQRVGTVKVDGTGIGLAVVKRIVERHDGEIHVESQVGAGATFRFDLPG</sequence>
<evidence type="ECO:0000256" key="1">
    <source>
        <dbReference type="ARBA" id="ARBA00000085"/>
    </source>
</evidence>
<dbReference type="InterPro" id="IPR036097">
    <property type="entry name" value="HisK_dim/P_sf"/>
</dbReference>
<gene>
    <name evidence="8" type="ORF">KEC16_09155</name>
</gene>
<dbReference type="InterPro" id="IPR036890">
    <property type="entry name" value="HATPase_C_sf"/>
</dbReference>
<dbReference type="EMBL" id="JAGTUF010000006">
    <property type="protein sequence ID" value="MBR9971883.1"/>
    <property type="molecule type" value="Genomic_DNA"/>
</dbReference>
<evidence type="ECO:0000259" key="7">
    <source>
        <dbReference type="PROSITE" id="PS50112"/>
    </source>
</evidence>
<protein>
    <recommendedName>
        <fullName evidence="2">histidine kinase</fullName>
        <ecNumber evidence="2">2.7.13.3</ecNumber>
    </recommendedName>
</protein>
<comment type="caution">
    <text evidence="8">The sequence shown here is derived from an EMBL/GenBank/DDBJ whole genome shotgun (WGS) entry which is preliminary data.</text>
</comment>
<evidence type="ECO:0000256" key="4">
    <source>
        <dbReference type="ARBA" id="ARBA00022679"/>
    </source>
</evidence>
<dbReference type="Gene3D" id="3.30.565.10">
    <property type="entry name" value="Histidine kinase-like ATPase, C-terminal domain"/>
    <property type="match status" value="1"/>
</dbReference>
<keyword evidence="4" id="KW-0808">Transferase</keyword>
<dbReference type="PRINTS" id="PR00344">
    <property type="entry name" value="BCTRLSENSOR"/>
</dbReference>
<dbReference type="RefSeq" id="WP_211548075.1">
    <property type="nucleotide sequence ID" value="NZ_JAGTUF010000006.1"/>
</dbReference>
<evidence type="ECO:0000313" key="9">
    <source>
        <dbReference type="Proteomes" id="UP000680714"/>
    </source>
</evidence>
<dbReference type="SUPFAM" id="SSF47384">
    <property type="entry name" value="Homodimeric domain of signal transducing histidine kinase"/>
    <property type="match status" value="1"/>
</dbReference>
<comment type="catalytic activity">
    <reaction evidence="1">
        <text>ATP + protein L-histidine = ADP + protein N-phospho-L-histidine.</text>
        <dbReference type="EC" id="2.7.13.3"/>
    </reaction>
</comment>
<dbReference type="PANTHER" id="PTHR43304">
    <property type="entry name" value="PHYTOCHROME-LIKE PROTEIN CPH1"/>
    <property type="match status" value="1"/>
</dbReference>
<dbReference type="SMART" id="SM00388">
    <property type="entry name" value="HisKA"/>
    <property type="match status" value="1"/>
</dbReference>
<dbReference type="Proteomes" id="UP000680714">
    <property type="component" value="Unassembled WGS sequence"/>
</dbReference>